<reference evidence="1 2" key="1">
    <citation type="journal article" date="2019" name="Int. J. Syst. Evol. Microbiol.">
        <title>The Global Catalogue of Microorganisms (GCM) 10K type strain sequencing project: providing services to taxonomists for standard genome sequencing and annotation.</title>
        <authorList>
            <consortium name="The Broad Institute Genomics Platform"/>
            <consortium name="The Broad Institute Genome Sequencing Center for Infectious Disease"/>
            <person name="Wu L."/>
            <person name="Ma J."/>
        </authorList>
    </citation>
    <scope>NUCLEOTIDE SEQUENCE [LARGE SCALE GENOMIC DNA]</scope>
    <source>
        <strain evidence="1 2">JCM 6833</strain>
    </source>
</reference>
<proteinExistence type="predicted"/>
<dbReference type="InterPro" id="IPR036736">
    <property type="entry name" value="ACP-like_sf"/>
</dbReference>
<organism evidence="1 2">
    <name type="scientific">Actinomadura fulvescens</name>
    <dbReference type="NCBI Taxonomy" id="46160"/>
    <lineage>
        <taxon>Bacteria</taxon>
        <taxon>Bacillati</taxon>
        <taxon>Actinomycetota</taxon>
        <taxon>Actinomycetes</taxon>
        <taxon>Streptosporangiales</taxon>
        <taxon>Thermomonosporaceae</taxon>
        <taxon>Actinomadura</taxon>
    </lineage>
</organism>
<dbReference type="Proteomes" id="UP001501509">
    <property type="component" value="Unassembled WGS sequence"/>
</dbReference>
<sequence length="92" mass="10313">MTTLNGDLAQAETFVAWLFRGMSIEPIREWRLSDRLVEDLGLDSFDLVEISAILADLGTCVERLELGPDSTLHDLFDQYVSATSAVRRPGRE</sequence>
<dbReference type="RefSeq" id="WP_344539738.1">
    <property type="nucleotide sequence ID" value="NZ_BAAATD010000002.1"/>
</dbReference>
<comment type="caution">
    <text evidence="1">The sequence shown here is derived from an EMBL/GenBank/DDBJ whole genome shotgun (WGS) entry which is preliminary data.</text>
</comment>
<dbReference type="EMBL" id="BAAATD010000002">
    <property type="protein sequence ID" value="GAA2586662.1"/>
    <property type="molecule type" value="Genomic_DNA"/>
</dbReference>
<dbReference type="SUPFAM" id="SSF47336">
    <property type="entry name" value="ACP-like"/>
    <property type="match status" value="1"/>
</dbReference>
<name>A0ABN3PHW9_9ACTN</name>
<accession>A0ABN3PHW9</accession>
<keyword evidence="2" id="KW-1185">Reference proteome</keyword>
<evidence type="ECO:0008006" key="3">
    <source>
        <dbReference type="Google" id="ProtNLM"/>
    </source>
</evidence>
<protein>
    <recommendedName>
        <fullName evidence="3">Acyl carrier protein</fullName>
    </recommendedName>
</protein>
<evidence type="ECO:0000313" key="1">
    <source>
        <dbReference type="EMBL" id="GAA2586662.1"/>
    </source>
</evidence>
<evidence type="ECO:0000313" key="2">
    <source>
        <dbReference type="Proteomes" id="UP001501509"/>
    </source>
</evidence>
<gene>
    <name evidence="1" type="ORF">GCM10010411_19270</name>
</gene>